<dbReference type="STRING" id="33935.ADM90_23130"/>
<name>A0A0N0CUB5_9BACI</name>
<dbReference type="OrthoDB" id="1778393at2"/>
<dbReference type="Proteomes" id="UP000037977">
    <property type="component" value="Unassembled WGS sequence"/>
</dbReference>
<gene>
    <name evidence="1" type="ORF">ADM90_23130</name>
</gene>
<proteinExistence type="predicted"/>
<comment type="caution">
    <text evidence="1">The sequence shown here is derived from an EMBL/GenBank/DDBJ whole genome shotgun (WGS) entry which is preliminary data.</text>
</comment>
<evidence type="ECO:0008006" key="3">
    <source>
        <dbReference type="Google" id="ProtNLM"/>
    </source>
</evidence>
<dbReference type="EMBL" id="LGCI01000014">
    <property type="protein sequence ID" value="KOY80101.1"/>
    <property type="molecule type" value="Genomic_DNA"/>
</dbReference>
<dbReference type="Pfam" id="PF13170">
    <property type="entry name" value="DUF4003"/>
    <property type="match status" value="1"/>
</dbReference>
<sequence>MNDVMIENQLTNIVEDVSKAAGWTVDRKIILAIASTFLASGKTFDPVKYKAVLQEMKKQSSWMSPLRTTVGYSIAANLMEQEDAEKAVKELLTNVSILKEAKFKNGNFSFIGAQFLTENKHEKKAHAQKARALFDAIRKHHPFLTSYEDIPYAVLLSNPSDDVELRADTMNRYYKELRTYNFTVGNDLQWLSQVLTLLSPQYNYQLVANTVAIRDTLKKQHIKVKTMHYPLLGFLAILELNQTQLQDIIDLYHEVKSLKLLKWHREFVLFMAVQIAIYDMANVQKSLSMTIMASIELLIQAQQAAMIAAVSAATIASNSSSS</sequence>
<dbReference type="RefSeq" id="WP_053997194.1">
    <property type="nucleotide sequence ID" value="NZ_CP065643.1"/>
</dbReference>
<dbReference type="PATRIC" id="fig|33935.3.peg.3880"/>
<evidence type="ECO:0000313" key="1">
    <source>
        <dbReference type="EMBL" id="KOY80101.1"/>
    </source>
</evidence>
<reference evidence="1 2" key="1">
    <citation type="submission" date="2015-07" db="EMBL/GenBank/DDBJ databases">
        <title>Genome sequencing project for genomic taxonomy and phylogenomics of Bacillus-like bacteria.</title>
        <authorList>
            <person name="Liu B."/>
            <person name="Wang J."/>
            <person name="Zhu Y."/>
            <person name="Liu G."/>
            <person name="Chen Q."/>
            <person name="Chen Z."/>
            <person name="Che J."/>
            <person name="Ge C."/>
            <person name="Shi H."/>
            <person name="Pan Z."/>
            <person name="Liu X."/>
        </authorList>
    </citation>
    <scope>NUCLEOTIDE SEQUENCE [LARGE SCALE GENOMIC DNA]</scope>
    <source>
        <strain evidence="1 2">DSM 54</strain>
    </source>
</reference>
<evidence type="ECO:0000313" key="2">
    <source>
        <dbReference type="Proteomes" id="UP000037977"/>
    </source>
</evidence>
<keyword evidence="2" id="KW-1185">Reference proteome</keyword>
<organism evidence="1 2">
    <name type="scientific">Lysinibacillus macroides</name>
    <dbReference type="NCBI Taxonomy" id="33935"/>
    <lineage>
        <taxon>Bacteria</taxon>
        <taxon>Bacillati</taxon>
        <taxon>Bacillota</taxon>
        <taxon>Bacilli</taxon>
        <taxon>Bacillales</taxon>
        <taxon>Bacillaceae</taxon>
        <taxon>Lysinibacillus</taxon>
    </lineage>
</organism>
<dbReference type="AlphaFoldDB" id="A0A0N0CUB5"/>
<protein>
    <recommendedName>
        <fullName evidence="3">DUF4003 domain-containing protein</fullName>
    </recommendedName>
</protein>
<dbReference type="InterPro" id="IPR025062">
    <property type="entry name" value="DUF4003"/>
</dbReference>
<accession>A0A0N0CUB5</accession>